<feature type="compositionally biased region" description="Low complexity" evidence="5">
    <location>
        <begin position="493"/>
        <end position="506"/>
    </location>
</feature>
<evidence type="ECO:0000256" key="5">
    <source>
        <dbReference type="SAM" id="MobiDB-lite"/>
    </source>
</evidence>
<feature type="region of interest" description="Disordered" evidence="5">
    <location>
        <begin position="399"/>
        <end position="457"/>
    </location>
</feature>
<dbReference type="GO" id="GO:0140662">
    <property type="term" value="F:ATP-dependent protein folding chaperone"/>
    <property type="evidence" value="ECO:0007669"/>
    <property type="project" value="InterPro"/>
</dbReference>
<comment type="similarity">
    <text evidence="4">Belongs to the heat shock protein 70 family.</text>
</comment>
<keyword evidence="6" id="KW-1133">Transmembrane helix</keyword>
<keyword evidence="3" id="KW-0143">Chaperone</keyword>
<comment type="caution">
    <text evidence="7">The sequence shown here is derived from an EMBL/GenBank/DDBJ whole genome shotgun (WGS) entry which is preliminary data.</text>
</comment>
<evidence type="ECO:0000313" key="7">
    <source>
        <dbReference type="EMBL" id="NKY01221.1"/>
    </source>
</evidence>
<evidence type="ECO:0000313" key="8">
    <source>
        <dbReference type="Proteomes" id="UP000563898"/>
    </source>
</evidence>
<proteinExistence type="inferred from homology"/>
<feature type="transmembrane region" description="Helical" evidence="6">
    <location>
        <begin position="338"/>
        <end position="359"/>
    </location>
</feature>
<feature type="region of interest" description="Disordered" evidence="5">
    <location>
        <begin position="473"/>
        <end position="519"/>
    </location>
</feature>
<reference evidence="7 8" key="1">
    <citation type="submission" date="2020-04" db="EMBL/GenBank/DDBJ databases">
        <title>MicrobeNet Type strains.</title>
        <authorList>
            <person name="Nicholson A.C."/>
        </authorList>
    </citation>
    <scope>NUCLEOTIDE SEQUENCE [LARGE SCALE GENOMIC DNA]</scope>
    <source>
        <strain evidence="7 8">ATCC BAA-14</strain>
    </source>
</reference>
<evidence type="ECO:0000256" key="3">
    <source>
        <dbReference type="ARBA" id="ARBA00023186"/>
    </source>
</evidence>
<dbReference type="Proteomes" id="UP000563898">
    <property type="component" value="Unassembled WGS sequence"/>
</dbReference>
<protein>
    <submittedName>
        <fullName evidence="7">Hsp70 family protein</fullName>
    </submittedName>
</protein>
<dbReference type="PANTHER" id="PTHR19375">
    <property type="entry name" value="HEAT SHOCK PROTEIN 70KDA"/>
    <property type="match status" value="1"/>
</dbReference>
<dbReference type="EMBL" id="JAAXPC010000003">
    <property type="protein sequence ID" value="NKY01221.1"/>
    <property type="molecule type" value="Genomic_DNA"/>
</dbReference>
<dbReference type="Gene3D" id="3.90.640.10">
    <property type="entry name" value="Actin, Chain A, domain 4"/>
    <property type="match status" value="1"/>
</dbReference>
<sequence length="519" mass="52890">MGIDISSTFEINDQARPGDTTSLGVSVGEGMIHYVLLTHDEAGRTALEARVFDVDPTDGLDSVGRVNAGIDLMLDAARAAELRVGPIGVAARTATQRRRLRSGGSGTRRQIHLGSDEEAVAEFLTRTGQIGRFSSVVVADCGDTGVSLYTVDPAAGRVGSIERSTVLSGRRIDEALADHIAAEVDGADAGTRTKRQRAKLVSACRTAKEEVADPTSASGASTAGLGSSAGLAGVSLTSATVERVAGPMVDEAREVFARYLADLRLRGDAPDAAVLVGGLANLPVTRRIVPDAGLELLTPASPELAAATGAAMLAGKAGTNRLAFIGGRRARSWSAVPVAIVAGIIGAIVMAAVAVGATVTDDADPLPSPTRTADAHTIDTTRDSGFTTTSHHQTTSVVTSVAVSSPTSPDGHEQLPSWATTELPLTTSTTTLTLVPNTTTPSATTPSTTTPTGPTLTPYPTLPIPSGLIPSGLIPSIVPPQTTAPGFAPEIRPSQPSSSTAQAPSAGNPAETTTTTPAR</sequence>
<feature type="compositionally biased region" description="Low complexity" evidence="5">
    <location>
        <begin position="420"/>
        <end position="457"/>
    </location>
</feature>
<keyword evidence="6" id="KW-0472">Membrane</keyword>
<organism evidence="7 8">
    <name type="scientific">Gordonia polyisoprenivorans</name>
    <dbReference type="NCBI Taxonomy" id="84595"/>
    <lineage>
        <taxon>Bacteria</taxon>
        <taxon>Bacillati</taxon>
        <taxon>Actinomycetota</taxon>
        <taxon>Actinomycetes</taxon>
        <taxon>Mycobacteriales</taxon>
        <taxon>Gordoniaceae</taxon>
        <taxon>Gordonia</taxon>
    </lineage>
</organism>
<name>A0A846WLP0_9ACTN</name>
<gene>
    <name evidence="7" type="ORF">HGA05_06515</name>
</gene>
<feature type="compositionally biased region" description="Polar residues" evidence="5">
    <location>
        <begin position="510"/>
        <end position="519"/>
    </location>
</feature>
<dbReference type="Gene3D" id="3.30.420.40">
    <property type="match status" value="2"/>
</dbReference>
<dbReference type="InterPro" id="IPR043129">
    <property type="entry name" value="ATPase_NBD"/>
</dbReference>
<dbReference type="RefSeq" id="WP_006367529.1">
    <property type="nucleotide sequence ID" value="NZ_CP085887.1"/>
</dbReference>
<evidence type="ECO:0000256" key="1">
    <source>
        <dbReference type="ARBA" id="ARBA00022741"/>
    </source>
</evidence>
<keyword evidence="1 4" id="KW-0547">Nucleotide-binding</keyword>
<evidence type="ECO:0000256" key="6">
    <source>
        <dbReference type="SAM" id="Phobius"/>
    </source>
</evidence>
<evidence type="ECO:0000256" key="2">
    <source>
        <dbReference type="ARBA" id="ARBA00022840"/>
    </source>
</evidence>
<dbReference type="AlphaFoldDB" id="A0A846WLP0"/>
<dbReference type="SUPFAM" id="SSF53067">
    <property type="entry name" value="Actin-like ATPase domain"/>
    <property type="match status" value="1"/>
</dbReference>
<keyword evidence="6" id="KW-0812">Transmembrane</keyword>
<dbReference type="Pfam" id="PF00012">
    <property type="entry name" value="HSP70"/>
    <property type="match status" value="1"/>
</dbReference>
<accession>A0A846WLP0</accession>
<feature type="compositionally biased region" description="Low complexity" evidence="5">
    <location>
        <begin position="399"/>
        <end position="409"/>
    </location>
</feature>
<keyword evidence="2 4" id="KW-0067">ATP-binding</keyword>
<dbReference type="InterPro" id="IPR013126">
    <property type="entry name" value="Hsp_70_fam"/>
</dbReference>
<dbReference type="GO" id="GO:0005524">
    <property type="term" value="F:ATP binding"/>
    <property type="evidence" value="ECO:0007669"/>
    <property type="project" value="UniProtKB-KW"/>
</dbReference>
<evidence type="ECO:0000256" key="4">
    <source>
        <dbReference type="RuleBase" id="RU003322"/>
    </source>
</evidence>